<dbReference type="EMBL" id="LR798231">
    <property type="protein sequence ID" value="CAB5209307.1"/>
    <property type="molecule type" value="Genomic_DNA"/>
</dbReference>
<organism evidence="2">
    <name type="scientific">uncultured Caudovirales phage</name>
    <dbReference type="NCBI Taxonomy" id="2100421"/>
    <lineage>
        <taxon>Viruses</taxon>
        <taxon>Duplodnaviria</taxon>
        <taxon>Heunggongvirae</taxon>
        <taxon>Uroviricota</taxon>
        <taxon>Caudoviricetes</taxon>
        <taxon>Peduoviridae</taxon>
        <taxon>Maltschvirus</taxon>
        <taxon>Maltschvirus maltsch</taxon>
    </lineage>
</organism>
<sequence>MGNLKPGATYIYERDKGTTYAREFGADPSTRQIIGWDYDPNIQPPTTGRQEVDAHNEWVQVRLAGKTNPALQKAIDNVIILYKLSVEQK</sequence>
<dbReference type="EMBL" id="LR796187">
    <property type="protein sequence ID" value="CAB4125813.1"/>
    <property type="molecule type" value="Genomic_DNA"/>
</dbReference>
<reference evidence="2" key="1">
    <citation type="submission" date="2020-05" db="EMBL/GenBank/DDBJ databases">
        <authorList>
            <person name="Chiriac C."/>
            <person name="Salcher M."/>
            <person name="Ghai R."/>
            <person name="Kavagutti S V."/>
        </authorList>
    </citation>
    <scope>NUCLEOTIDE SEQUENCE</scope>
</reference>
<protein>
    <submittedName>
        <fullName evidence="2">Uncharacterized protein</fullName>
    </submittedName>
</protein>
<accession>A0A6J7WI53</accession>
<gene>
    <name evidence="2" type="ORF">UFOVP181_413</name>
    <name evidence="1" type="ORF">UFOVP57_226</name>
</gene>
<proteinExistence type="predicted"/>
<evidence type="ECO:0000313" key="1">
    <source>
        <dbReference type="EMBL" id="CAB4125813.1"/>
    </source>
</evidence>
<evidence type="ECO:0000313" key="2">
    <source>
        <dbReference type="EMBL" id="CAB5209307.1"/>
    </source>
</evidence>
<name>A0A6J7WI53_9CAUD</name>